<gene>
    <name evidence="1" type="ORF">M9799_18160</name>
</gene>
<geneLocation type="plasmid" evidence="1 2">
    <name>unnamed1</name>
</geneLocation>
<sequence length="80" mass="8763">MTQLKTQTGTEAEFFKRGRDIAKAADAGKAIPETHLLTFADPADMLAVSTPKRLELFKALRVQRIPLRHSQSASIATAAR</sequence>
<dbReference type="Proteomes" id="UP001162800">
    <property type="component" value="Plasmid unnamed1"/>
</dbReference>
<reference evidence="1" key="1">
    <citation type="submission" date="2022-09" db="EMBL/GenBank/DDBJ databases">
        <title>The complete genome of Acidovorax sp. 5MLIR.</title>
        <authorList>
            <person name="Liu L."/>
            <person name="Yue J."/>
            <person name="Yang F."/>
            <person name="Yuan J."/>
            <person name="Li L."/>
        </authorList>
    </citation>
    <scope>NUCLEOTIDE SEQUENCE</scope>
    <source>
        <strain evidence="1">5MLIR</strain>
        <plasmid evidence="1">unnamed1</plasmid>
    </source>
</reference>
<keyword evidence="1" id="KW-0614">Plasmid</keyword>
<proteinExistence type="predicted"/>
<dbReference type="EMBL" id="CP106882">
    <property type="protein sequence ID" value="UYG53941.1"/>
    <property type="molecule type" value="Genomic_DNA"/>
</dbReference>
<organism evidence="1 2">
    <name type="scientific">Comamonas endophytica</name>
    <dbReference type="NCBI Taxonomy" id="2949090"/>
    <lineage>
        <taxon>Bacteria</taxon>
        <taxon>Pseudomonadati</taxon>
        <taxon>Pseudomonadota</taxon>
        <taxon>Betaproteobacteria</taxon>
        <taxon>Burkholderiales</taxon>
        <taxon>Comamonadaceae</taxon>
        <taxon>Comamonas</taxon>
    </lineage>
</organism>
<accession>A0ABY6GFS5</accession>
<evidence type="ECO:0000313" key="1">
    <source>
        <dbReference type="EMBL" id="UYG53941.1"/>
    </source>
</evidence>
<name>A0ABY6GFS5_9BURK</name>
<protein>
    <submittedName>
        <fullName evidence="1">Uncharacterized protein</fullName>
    </submittedName>
</protein>
<evidence type="ECO:0000313" key="2">
    <source>
        <dbReference type="Proteomes" id="UP001162800"/>
    </source>
</evidence>
<dbReference type="RefSeq" id="WP_231043833.1">
    <property type="nucleotide sequence ID" value="NZ_CP106882.1"/>
</dbReference>
<keyword evidence="2" id="KW-1185">Reference proteome</keyword>